<feature type="binding site" evidence="15">
    <location>
        <position position="73"/>
    </location>
    <ligand>
        <name>Zn(2+)</name>
        <dbReference type="ChEBI" id="CHEBI:29105"/>
        <label>1</label>
    </ligand>
</feature>
<gene>
    <name evidence="15" type="primary">dapE</name>
    <name evidence="17" type="ORF">DGG96_01510</name>
    <name evidence="18" type="ORF">ELY20_00880</name>
</gene>
<dbReference type="UniPathway" id="UPA00034">
    <property type="reaction ID" value="UER00021"/>
</dbReference>
<dbReference type="GO" id="GO:0006526">
    <property type="term" value="P:L-arginine biosynthetic process"/>
    <property type="evidence" value="ECO:0007669"/>
    <property type="project" value="TreeGrafter"/>
</dbReference>
<comment type="cofactor">
    <cofactor evidence="15">
        <name>Zn(2+)</name>
        <dbReference type="ChEBI" id="CHEBI:29105"/>
    </cofactor>
    <cofactor evidence="15">
        <name>Co(2+)</name>
        <dbReference type="ChEBI" id="CHEBI:48828"/>
    </cofactor>
    <text evidence="15">Binds 2 Zn(2+) or Co(2+) ions per subunit.</text>
</comment>
<dbReference type="NCBIfam" id="NF009557">
    <property type="entry name" value="PRK13009.1"/>
    <property type="match status" value="1"/>
</dbReference>
<reference evidence="18 20" key="2">
    <citation type="submission" date="2018-12" db="EMBL/GenBank/DDBJ databases">
        <title>Legionella sp,whole genome shotgun sequence.</title>
        <authorList>
            <person name="Wu H."/>
        </authorList>
    </citation>
    <scope>NUCLEOTIDE SEQUENCE [LARGE SCALE GENOMIC DNA]</scope>
    <source>
        <strain evidence="20">km489</strain>
        <strain evidence="18">Km489</strain>
    </source>
</reference>
<evidence type="ECO:0000256" key="14">
    <source>
        <dbReference type="ARBA" id="ARBA00051301"/>
    </source>
</evidence>
<comment type="catalytic activity">
    <reaction evidence="14 15">
        <text>N-succinyl-(2S,6S)-2,6-diaminopimelate + H2O = (2S,6S)-2,6-diaminopimelate + succinate</text>
        <dbReference type="Rhea" id="RHEA:22608"/>
        <dbReference type="ChEBI" id="CHEBI:15377"/>
        <dbReference type="ChEBI" id="CHEBI:30031"/>
        <dbReference type="ChEBI" id="CHEBI:57609"/>
        <dbReference type="ChEBI" id="CHEBI:58087"/>
        <dbReference type="EC" id="3.5.1.18"/>
    </reaction>
</comment>
<name>A0A317UAF7_9GAMM</name>
<keyword evidence="11 15" id="KW-0457">Lysine biosynthesis</keyword>
<proteinExistence type="inferred from homology"/>
<dbReference type="InterPro" id="IPR011650">
    <property type="entry name" value="Peptidase_M20_dimer"/>
</dbReference>
<feature type="binding site" evidence="15">
    <location>
        <position position="356"/>
    </location>
    <ligand>
        <name>Zn(2+)</name>
        <dbReference type="ChEBI" id="CHEBI:29105"/>
        <label>2</label>
    </ligand>
</feature>
<organism evidence="17 19">
    <name type="scientific">Legionella qingyii</name>
    <dbReference type="NCBI Taxonomy" id="2184757"/>
    <lineage>
        <taxon>Bacteria</taxon>
        <taxon>Pseudomonadati</taxon>
        <taxon>Pseudomonadota</taxon>
        <taxon>Gammaproteobacteria</taxon>
        <taxon>Legionellales</taxon>
        <taxon>Legionellaceae</taxon>
        <taxon>Legionella</taxon>
    </lineage>
</organism>
<dbReference type="Gene3D" id="3.40.630.10">
    <property type="entry name" value="Zn peptidases"/>
    <property type="match status" value="2"/>
</dbReference>
<evidence type="ECO:0000313" key="20">
    <source>
        <dbReference type="Proteomes" id="UP000287374"/>
    </source>
</evidence>
<keyword evidence="12 15" id="KW-0170">Cobalt</keyword>
<dbReference type="GO" id="GO:0008270">
    <property type="term" value="F:zinc ion binding"/>
    <property type="evidence" value="ECO:0007669"/>
    <property type="project" value="UniProtKB-UniRule"/>
</dbReference>
<evidence type="ECO:0000256" key="4">
    <source>
        <dbReference type="ARBA" id="ARBA00011921"/>
    </source>
</evidence>
<dbReference type="SUPFAM" id="SSF55031">
    <property type="entry name" value="Bacterial exopeptidase dimerisation domain"/>
    <property type="match status" value="1"/>
</dbReference>
<evidence type="ECO:0000256" key="13">
    <source>
        <dbReference type="ARBA" id="ARBA00031891"/>
    </source>
</evidence>
<protein>
    <recommendedName>
        <fullName evidence="5 15">Succinyl-diaminopimelate desuccinylase</fullName>
        <shortName evidence="15">SDAP desuccinylase</shortName>
        <ecNumber evidence="4 15">3.5.1.18</ecNumber>
    </recommendedName>
    <alternativeName>
        <fullName evidence="13 15">N-succinyl-LL-2,6-diaminoheptanedioate amidohydrolase</fullName>
    </alternativeName>
</protein>
<evidence type="ECO:0000256" key="1">
    <source>
        <dbReference type="ARBA" id="ARBA00005130"/>
    </source>
</evidence>
<dbReference type="PANTHER" id="PTHR43808">
    <property type="entry name" value="ACETYLORNITHINE DEACETYLASE"/>
    <property type="match status" value="1"/>
</dbReference>
<feature type="binding site" evidence="15">
    <location>
        <position position="170"/>
    </location>
    <ligand>
        <name>Zn(2+)</name>
        <dbReference type="ChEBI" id="CHEBI:29105"/>
        <label>1</label>
    </ligand>
</feature>
<evidence type="ECO:0000256" key="3">
    <source>
        <dbReference type="ARBA" id="ARBA00011738"/>
    </source>
</evidence>
<dbReference type="NCBIfam" id="TIGR01246">
    <property type="entry name" value="dapE_proteo"/>
    <property type="match status" value="1"/>
</dbReference>
<dbReference type="Pfam" id="PF07687">
    <property type="entry name" value="M20_dimer"/>
    <property type="match status" value="1"/>
</dbReference>
<feature type="active site" evidence="15">
    <location>
        <position position="75"/>
    </location>
</feature>
<dbReference type="Proteomes" id="UP000247152">
    <property type="component" value="Unassembled WGS sequence"/>
</dbReference>
<dbReference type="AlphaFoldDB" id="A0A317UAF7"/>
<dbReference type="Proteomes" id="UP000287374">
    <property type="component" value="Unassembled WGS sequence"/>
</dbReference>
<evidence type="ECO:0000256" key="6">
    <source>
        <dbReference type="ARBA" id="ARBA00022605"/>
    </source>
</evidence>
<dbReference type="InterPro" id="IPR036264">
    <property type="entry name" value="Bact_exopeptidase_dim_dom"/>
</dbReference>
<feature type="domain" description="Peptidase M20 dimerisation" evidence="16">
    <location>
        <begin position="183"/>
        <end position="287"/>
    </location>
</feature>
<sequence length="384" mass="42183">MIEPKKMVEGLEEIVAKLVSFPSISPEDAGCQEFMIQFLEQAGFTCQRMNKDSVSNFFASYGESGPFLVFAGHTDVVPVGDITKWLSDPFVTQNKNGMLYGRGVADMKGSLACMLLMAKRFIKTYPKFQGRLGFLITSGEEGDDYDMGTPYVMQLLQNQGIQIDYCIVGEPSSSQKVGDVIKIGRRGSLSAKIRLHGKQGHVAYPHLADNPIHKISPTLAKLTTTLWDQGNNHFPPTSMQITHLQSGGHAANIIPGDLVLHLNFRYSTEQTHGALKEKVLAAFQEHDLNPVIEWRLSGEPFLTAQGALLESCKQAIIELTGNTPELSTSGGTSDGRFIAPYGVEVVELGPVNATIHQVNECVSLNELHQLENLYFSISEKLLIN</sequence>
<accession>A0A317UAF7</accession>
<dbReference type="GO" id="GO:0050897">
    <property type="term" value="F:cobalt ion binding"/>
    <property type="evidence" value="ECO:0007669"/>
    <property type="project" value="UniProtKB-UniRule"/>
</dbReference>
<dbReference type="GO" id="GO:0009014">
    <property type="term" value="F:succinyl-diaminopimelate desuccinylase activity"/>
    <property type="evidence" value="ECO:0007669"/>
    <property type="project" value="UniProtKB-UniRule"/>
</dbReference>
<feature type="active site" description="Proton acceptor" evidence="15">
    <location>
        <position position="140"/>
    </location>
</feature>
<evidence type="ECO:0000313" key="17">
    <source>
        <dbReference type="EMBL" id="PWY57420.1"/>
    </source>
</evidence>
<dbReference type="SUPFAM" id="SSF53187">
    <property type="entry name" value="Zn-dependent exopeptidases"/>
    <property type="match status" value="1"/>
</dbReference>
<keyword evidence="6 15" id="KW-0028">Amino-acid biosynthesis</keyword>
<evidence type="ECO:0000256" key="9">
    <source>
        <dbReference type="ARBA" id="ARBA00022833"/>
    </source>
</evidence>
<dbReference type="HAMAP" id="MF_01690">
    <property type="entry name" value="DapE"/>
    <property type="match status" value="1"/>
</dbReference>
<dbReference type="GO" id="GO:0019877">
    <property type="term" value="P:diaminopimelate biosynthetic process"/>
    <property type="evidence" value="ECO:0007669"/>
    <property type="project" value="UniProtKB-UniRule"/>
</dbReference>
<evidence type="ECO:0000256" key="8">
    <source>
        <dbReference type="ARBA" id="ARBA00022801"/>
    </source>
</evidence>
<dbReference type="EC" id="3.5.1.18" evidence="4 15"/>
<evidence type="ECO:0000256" key="10">
    <source>
        <dbReference type="ARBA" id="ARBA00022915"/>
    </source>
</evidence>
<feature type="binding site" evidence="15">
    <location>
        <position position="106"/>
    </location>
    <ligand>
        <name>Zn(2+)</name>
        <dbReference type="ChEBI" id="CHEBI:29105"/>
        <label>1</label>
    </ligand>
</feature>
<evidence type="ECO:0000256" key="11">
    <source>
        <dbReference type="ARBA" id="ARBA00023154"/>
    </source>
</evidence>
<keyword evidence="20" id="KW-1185">Reference proteome</keyword>
<comment type="similarity">
    <text evidence="2 15">Belongs to the peptidase M20A family. DapE subfamily.</text>
</comment>
<evidence type="ECO:0000256" key="5">
    <source>
        <dbReference type="ARBA" id="ARBA00022391"/>
    </source>
</evidence>
<feature type="binding site" evidence="15">
    <location>
        <position position="106"/>
    </location>
    <ligand>
        <name>Zn(2+)</name>
        <dbReference type="ChEBI" id="CHEBI:29105"/>
        <label>2</label>
    </ligand>
</feature>
<evidence type="ECO:0000313" key="19">
    <source>
        <dbReference type="Proteomes" id="UP000247152"/>
    </source>
</evidence>
<comment type="caution">
    <text evidence="17">The sequence shown here is derived from an EMBL/GenBank/DDBJ whole genome shotgun (WGS) entry which is preliminary data.</text>
</comment>
<dbReference type="InterPro" id="IPR002933">
    <property type="entry name" value="Peptidase_M20"/>
</dbReference>
<dbReference type="OrthoDB" id="9809784at2"/>
<evidence type="ECO:0000256" key="12">
    <source>
        <dbReference type="ARBA" id="ARBA00023285"/>
    </source>
</evidence>
<comment type="subunit">
    <text evidence="3 15">Homodimer.</text>
</comment>
<evidence type="ECO:0000256" key="7">
    <source>
        <dbReference type="ARBA" id="ARBA00022723"/>
    </source>
</evidence>
<keyword evidence="7 15" id="KW-0479">Metal-binding</keyword>
<dbReference type="EMBL" id="QHJG01000002">
    <property type="protein sequence ID" value="PWY57420.1"/>
    <property type="molecule type" value="Genomic_DNA"/>
</dbReference>
<reference evidence="17 19" key="1">
    <citation type="submission" date="2018-05" db="EMBL/GenBank/DDBJ databases">
        <title>Legionella qingyii sp.nov., whole genome shotgun sequence.</title>
        <authorList>
            <person name="Wu H."/>
            <person name="Zhu Q."/>
            <person name="Hu C."/>
        </authorList>
    </citation>
    <scope>NUCLEOTIDE SEQUENCE [LARGE SCALE GENOMIC DNA]</scope>
    <source>
        <strain evidence="17 19">HEB18</strain>
    </source>
</reference>
<evidence type="ECO:0000259" key="16">
    <source>
        <dbReference type="Pfam" id="PF07687"/>
    </source>
</evidence>
<dbReference type="GO" id="GO:0009089">
    <property type="term" value="P:lysine biosynthetic process via diaminopimelate"/>
    <property type="evidence" value="ECO:0007669"/>
    <property type="project" value="UniProtKB-UniRule"/>
</dbReference>
<comment type="pathway">
    <text evidence="1 15">Amino-acid biosynthesis; L-lysine biosynthesis via DAP pathway; LL-2,6-diaminopimelate from (S)-tetrahydrodipicolinate (succinylase route): step 3/3.</text>
</comment>
<dbReference type="GO" id="GO:0008777">
    <property type="term" value="F:acetylornithine deacetylase activity"/>
    <property type="evidence" value="ECO:0007669"/>
    <property type="project" value="TreeGrafter"/>
</dbReference>
<evidence type="ECO:0000313" key="18">
    <source>
        <dbReference type="EMBL" id="RUR26503.1"/>
    </source>
</evidence>
<dbReference type="CDD" id="cd03891">
    <property type="entry name" value="M20_DapE_proteobac"/>
    <property type="match status" value="1"/>
</dbReference>
<dbReference type="InterPro" id="IPR050072">
    <property type="entry name" value="Peptidase_M20A"/>
</dbReference>
<evidence type="ECO:0000256" key="15">
    <source>
        <dbReference type="HAMAP-Rule" id="MF_01690"/>
    </source>
</evidence>
<dbReference type="Pfam" id="PF01546">
    <property type="entry name" value="Peptidase_M20"/>
    <property type="match status" value="1"/>
</dbReference>
<dbReference type="EMBL" id="RZGX01000001">
    <property type="protein sequence ID" value="RUR26503.1"/>
    <property type="molecule type" value="Genomic_DNA"/>
</dbReference>
<dbReference type="InterPro" id="IPR005941">
    <property type="entry name" value="DapE_proteobac"/>
</dbReference>
<evidence type="ECO:0000256" key="2">
    <source>
        <dbReference type="ARBA" id="ARBA00006746"/>
    </source>
</evidence>
<keyword evidence="9 15" id="KW-0862">Zinc</keyword>
<dbReference type="PANTHER" id="PTHR43808:SF31">
    <property type="entry name" value="N-ACETYL-L-CITRULLINE DEACETYLASE"/>
    <property type="match status" value="1"/>
</dbReference>
<keyword evidence="8 15" id="KW-0378">Hydrolase</keyword>
<comment type="function">
    <text evidence="15">Catalyzes the hydrolysis of N-succinyl-L,L-diaminopimelic acid (SDAP), forming succinate and LL-2,6-diaminopimelate (DAP), an intermediate involved in the bacterial biosynthesis of lysine and meso-diaminopimelic acid, an essential component of bacterial cell walls.</text>
</comment>
<feature type="binding site" evidence="15">
    <location>
        <position position="141"/>
    </location>
    <ligand>
        <name>Zn(2+)</name>
        <dbReference type="ChEBI" id="CHEBI:29105"/>
        <label>2</label>
    </ligand>
</feature>
<keyword evidence="10 15" id="KW-0220">Diaminopimelate biosynthesis</keyword>